<name>A0A5M7BWL5_SACHI</name>
<keyword evidence="1" id="KW-1133">Transmembrane helix</keyword>
<dbReference type="Proteomes" id="UP000323946">
    <property type="component" value="Unassembled WGS sequence"/>
</dbReference>
<feature type="transmembrane region" description="Helical" evidence="1">
    <location>
        <begin position="415"/>
        <end position="432"/>
    </location>
</feature>
<reference evidence="2 3" key="1">
    <citation type="submission" date="2019-09" db="EMBL/GenBank/DDBJ databases">
        <title>Draft genome sequence of the thermophilic Saccharopolyspora hirsuta VKM Ac-666T.</title>
        <authorList>
            <person name="Lobastova T.G."/>
            <person name="Fokina V."/>
            <person name="Bragin E.Y."/>
            <person name="Shtratnikova V.Y."/>
            <person name="Starodumova I.P."/>
            <person name="Tarlachkov S.V."/>
            <person name="Donova M.V."/>
        </authorList>
    </citation>
    <scope>NUCLEOTIDE SEQUENCE [LARGE SCALE GENOMIC DNA]</scope>
    <source>
        <strain evidence="2 3">VKM Ac-666</strain>
    </source>
</reference>
<evidence type="ECO:0000313" key="2">
    <source>
        <dbReference type="EMBL" id="KAA5833530.1"/>
    </source>
</evidence>
<feature type="transmembrane region" description="Helical" evidence="1">
    <location>
        <begin position="388"/>
        <end position="408"/>
    </location>
</feature>
<comment type="caution">
    <text evidence="2">The sequence shown here is derived from an EMBL/GenBank/DDBJ whole genome shotgun (WGS) entry which is preliminary data.</text>
</comment>
<dbReference type="EMBL" id="VWPH01000006">
    <property type="protein sequence ID" value="KAA5833530.1"/>
    <property type="molecule type" value="Genomic_DNA"/>
</dbReference>
<feature type="transmembrane region" description="Helical" evidence="1">
    <location>
        <begin position="275"/>
        <end position="302"/>
    </location>
</feature>
<feature type="transmembrane region" description="Helical" evidence="1">
    <location>
        <begin position="353"/>
        <end position="376"/>
    </location>
</feature>
<keyword evidence="1" id="KW-0812">Transmembrane</keyword>
<evidence type="ECO:0000313" key="3">
    <source>
        <dbReference type="Proteomes" id="UP000323946"/>
    </source>
</evidence>
<sequence length="481" mass="50201">MTTIGLPRTLRAEFAVWRRGAVARLPLSGLAFGLVAIALFFAAGTEVSWSGALGFQNLWAVFAGPMLTALLVATAARVENASRGGGTWYRPVRPGFRRLSRFTVLATRSLLLNALAVLPLVLVIGALSDPTSIPWGRTAAIIVVLWASQLGVLSLLLWLSLHVGWLVVLGAGLMWTVLGVVLAESPSWAALPFTWLVRGVLPLIGTHANGIALEPGAALAAASPWPPTMLGAALAVPFLLLPRIRTATRAPRSKPVEPQLRWTSAEVERPGRPRVLAAVVVILRGTALRWLCPAAVALIGVWLTWHDPGRSVELFTLVVLPIGTLVLGLLAWYACAPGWRATAARSTGTTKPALALTGVAIGITAAVSVASAAVYLVAGLPLADAGSIALTGTAVGAMLTAFSLWLAIRTSFATAVAVGVVGVLAGILIGGTEMQRTLWPLVPWAWADLLDRMLITVPVSIAAAAALGFAIATAARRAASR</sequence>
<proteinExistence type="predicted"/>
<protein>
    <submittedName>
        <fullName evidence="2">Uncharacterized protein</fullName>
    </submittedName>
</protein>
<gene>
    <name evidence="2" type="ORF">F1721_14725</name>
</gene>
<dbReference type="AlphaFoldDB" id="A0A5M7BWL5"/>
<feature type="transmembrane region" description="Helical" evidence="1">
    <location>
        <begin position="452"/>
        <end position="475"/>
    </location>
</feature>
<keyword evidence="1" id="KW-0472">Membrane</keyword>
<evidence type="ECO:0000256" key="1">
    <source>
        <dbReference type="SAM" id="Phobius"/>
    </source>
</evidence>
<feature type="transmembrane region" description="Helical" evidence="1">
    <location>
        <begin position="314"/>
        <end position="333"/>
    </location>
</feature>
<feature type="transmembrane region" description="Helical" evidence="1">
    <location>
        <begin position="21"/>
        <end position="43"/>
    </location>
</feature>
<keyword evidence="3" id="KW-1185">Reference proteome</keyword>
<feature type="transmembrane region" description="Helical" evidence="1">
    <location>
        <begin position="165"/>
        <end position="183"/>
    </location>
</feature>
<accession>A0A5M7BWL5</accession>
<organism evidence="2 3">
    <name type="scientific">Saccharopolyspora hirsuta</name>
    <dbReference type="NCBI Taxonomy" id="1837"/>
    <lineage>
        <taxon>Bacteria</taxon>
        <taxon>Bacillati</taxon>
        <taxon>Actinomycetota</taxon>
        <taxon>Actinomycetes</taxon>
        <taxon>Pseudonocardiales</taxon>
        <taxon>Pseudonocardiaceae</taxon>
        <taxon>Saccharopolyspora</taxon>
    </lineage>
</organism>
<feature type="transmembrane region" description="Helical" evidence="1">
    <location>
        <begin position="99"/>
        <end position="127"/>
    </location>
</feature>
<feature type="transmembrane region" description="Helical" evidence="1">
    <location>
        <begin position="58"/>
        <end position="78"/>
    </location>
</feature>
<dbReference type="OrthoDB" id="4516461at2"/>
<dbReference type="RefSeq" id="WP_150067217.1">
    <property type="nucleotide sequence ID" value="NZ_VWPH01000006.1"/>
</dbReference>
<feature type="transmembrane region" description="Helical" evidence="1">
    <location>
        <begin position="139"/>
        <end position="158"/>
    </location>
</feature>
<feature type="transmembrane region" description="Helical" evidence="1">
    <location>
        <begin position="225"/>
        <end position="244"/>
    </location>
</feature>